<dbReference type="InterPro" id="IPR006195">
    <property type="entry name" value="aa-tRNA-synth_II"/>
</dbReference>
<dbReference type="FunFam" id="3.30.930.10:FF:000019">
    <property type="entry name" value="Threonine--tRNA ligase"/>
    <property type="match status" value="1"/>
</dbReference>
<dbReference type="EMBL" id="DSJL01000011">
    <property type="protein sequence ID" value="HEF65969.1"/>
    <property type="molecule type" value="Genomic_DNA"/>
</dbReference>
<evidence type="ECO:0000256" key="10">
    <source>
        <dbReference type="ARBA" id="ARBA00022884"/>
    </source>
</evidence>
<dbReference type="InterPro" id="IPR002314">
    <property type="entry name" value="aa-tRNA-synt_IIb"/>
</dbReference>
<dbReference type="PANTHER" id="PTHR11451:SF44">
    <property type="entry name" value="THREONINE--TRNA LIGASE, CHLOROPLASTIC_MITOCHONDRIAL 2"/>
    <property type="match status" value="1"/>
</dbReference>
<evidence type="ECO:0000256" key="11">
    <source>
        <dbReference type="ARBA" id="ARBA00022917"/>
    </source>
</evidence>
<comment type="cofactor">
    <cofactor evidence="14">
        <name>Zn(2+)</name>
        <dbReference type="ChEBI" id="CHEBI:29105"/>
    </cofactor>
    <text evidence="14">Binds 1 zinc ion per subunit.</text>
</comment>
<comment type="subunit">
    <text evidence="14">Homodimer.</text>
</comment>
<keyword evidence="9 14" id="KW-0067">ATP-binding</keyword>
<dbReference type="Gene3D" id="3.30.930.10">
    <property type="entry name" value="Bira Bifunctional Protein, Domain 2"/>
    <property type="match status" value="1"/>
</dbReference>
<evidence type="ECO:0000256" key="14">
    <source>
        <dbReference type="HAMAP-Rule" id="MF_00184"/>
    </source>
</evidence>
<dbReference type="SUPFAM" id="SSF55681">
    <property type="entry name" value="Class II aaRS and biotin synthetases"/>
    <property type="match status" value="1"/>
</dbReference>
<evidence type="ECO:0000256" key="6">
    <source>
        <dbReference type="ARBA" id="ARBA00022723"/>
    </source>
</evidence>
<evidence type="ECO:0000256" key="13">
    <source>
        <dbReference type="ARBA" id="ARBA00049515"/>
    </source>
</evidence>
<sequence length="596" mass="69490">MSDLTKEMDLAVAAESEQELDLARMRHSCAHVMAQAVLELFPGAKLGIGPAIADGFYYDFDLPRPLTPEDLERIERRMEEIKAAAYPFIRRVISREEARELFRDQPYKLELIEEFPPDEVITTYTHDGFTDLCRGPHVRDTSQIGFFKLLRISGAYWRGDERRPQLQRIYGTSWPTREQLEAYLHRLEEAERRDHRRLGRELELFHFDPTAPGMPYWLPKGLKILNLLLDFWRREHEKRGYQEIAAPLINDKSLWETSGHWEHYRENMFLIQLDEHLVYGVKPMNCPNAMVVYNLKKRSYRDLPLRLSDCDILHRYERSGTLHGLLRVRKFQQDDAHIFVTEDQIEEEFARILDIAQLFYGIFGLRYTLRLGTRPDDFMGDPETWDKAEAALQRILDRHAGPGNYLIGEGEGAFYGPKIDILMEDALGRQWQTGTIQLDFQLPRRFGCTYTDRDGTEKTPVVIHRVIYGSLERFIGILIEHFAGAFPVWLAPVQAVIIPIADRHLPYAYRIRDRLYEAGLRVEVDDGDERMQAKIRNAQLQKIPYMLVVGDREVAEESVAVRLRTNENLGSMPIERFEAMVRRIVADKSLELVTDV</sequence>
<evidence type="ECO:0000256" key="8">
    <source>
        <dbReference type="ARBA" id="ARBA00022833"/>
    </source>
</evidence>
<comment type="similarity">
    <text evidence="2 14">Belongs to the class-II aminoacyl-tRNA synthetase family.</text>
</comment>
<dbReference type="FunFam" id="3.40.50.800:FF:000001">
    <property type="entry name" value="Threonine--tRNA ligase"/>
    <property type="match status" value="1"/>
</dbReference>
<comment type="subcellular location">
    <subcellularLocation>
        <location evidence="1 14">Cytoplasm</location>
    </subcellularLocation>
</comment>
<keyword evidence="7 14" id="KW-0547">Nucleotide-binding</keyword>
<dbReference type="InterPro" id="IPR002320">
    <property type="entry name" value="Thr-tRNA-ligase_IIa"/>
</dbReference>
<proteinExistence type="inferred from homology"/>
<evidence type="ECO:0000313" key="16">
    <source>
        <dbReference type="EMBL" id="HEF65969.1"/>
    </source>
</evidence>
<dbReference type="AlphaFoldDB" id="A0A7C1XJN5"/>
<dbReference type="InterPro" id="IPR047246">
    <property type="entry name" value="ThrRS_anticodon"/>
</dbReference>
<dbReference type="InterPro" id="IPR045864">
    <property type="entry name" value="aa-tRNA-synth_II/BPL/LPL"/>
</dbReference>
<keyword evidence="8 14" id="KW-0862">Zinc</keyword>
<dbReference type="Pfam" id="PF07973">
    <property type="entry name" value="tRNA_SAD"/>
    <property type="match status" value="1"/>
</dbReference>
<dbReference type="Pfam" id="PF03129">
    <property type="entry name" value="HGTP_anticodon"/>
    <property type="match status" value="1"/>
</dbReference>
<dbReference type="GO" id="GO:0005737">
    <property type="term" value="C:cytoplasm"/>
    <property type="evidence" value="ECO:0007669"/>
    <property type="project" value="UniProtKB-SubCell"/>
</dbReference>
<evidence type="ECO:0000256" key="5">
    <source>
        <dbReference type="ARBA" id="ARBA00022598"/>
    </source>
</evidence>
<dbReference type="PROSITE" id="PS50862">
    <property type="entry name" value="AA_TRNA_LIGASE_II"/>
    <property type="match status" value="1"/>
</dbReference>
<evidence type="ECO:0000256" key="3">
    <source>
        <dbReference type="ARBA" id="ARBA00022490"/>
    </source>
</evidence>
<dbReference type="FunFam" id="3.30.54.20:FF:000002">
    <property type="entry name" value="Threonine--tRNA ligase"/>
    <property type="match status" value="1"/>
</dbReference>
<organism evidence="16">
    <name type="scientific">Thermomicrobium roseum</name>
    <dbReference type="NCBI Taxonomy" id="500"/>
    <lineage>
        <taxon>Bacteria</taxon>
        <taxon>Pseudomonadati</taxon>
        <taxon>Thermomicrobiota</taxon>
        <taxon>Thermomicrobia</taxon>
        <taxon>Thermomicrobiales</taxon>
        <taxon>Thermomicrobiaceae</taxon>
        <taxon>Thermomicrobium</taxon>
    </lineage>
</organism>
<dbReference type="GO" id="GO:0004829">
    <property type="term" value="F:threonine-tRNA ligase activity"/>
    <property type="evidence" value="ECO:0007669"/>
    <property type="project" value="UniProtKB-UniRule"/>
</dbReference>
<dbReference type="InterPro" id="IPR018163">
    <property type="entry name" value="Thr/Ala-tRNA-synth_IIc_edit"/>
</dbReference>
<comment type="catalytic activity">
    <reaction evidence="13 14">
        <text>tRNA(Thr) + L-threonine + ATP = L-threonyl-tRNA(Thr) + AMP + diphosphate + H(+)</text>
        <dbReference type="Rhea" id="RHEA:24624"/>
        <dbReference type="Rhea" id="RHEA-COMP:9670"/>
        <dbReference type="Rhea" id="RHEA-COMP:9704"/>
        <dbReference type="ChEBI" id="CHEBI:15378"/>
        <dbReference type="ChEBI" id="CHEBI:30616"/>
        <dbReference type="ChEBI" id="CHEBI:33019"/>
        <dbReference type="ChEBI" id="CHEBI:57926"/>
        <dbReference type="ChEBI" id="CHEBI:78442"/>
        <dbReference type="ChEBI" id="CHEBI:78534"/>
        <dbReference type="ChEBI" id="CHEBI:456215"/>
        <dbReference type="EC" id="6.1.1.3"/>
    </reaction>
</comment>
<dbReference type="PANTHER" id="PTHR11451">
    <property type="entry name" value="THREONINE-TRNA LIGASE"/>
    <property type="match status" value="1"/>
</dbReference>
<evidence type="ECO:0000256" key="12">
    <source>
        <dbReference type="ARBA" id="ARBA00023146"/>
    </source>
</evidence>
<dbReference type="Gene3D" id="3.30.54.20">
    <property type="match status" value="1"/>
</dbReference>
<keyword evidence="12 14" id="KW-0030">Aminoacyl-tRNA synthetase</keyword>
<dbReference type="GO" id="GO:0006435">
    <property type="term" value="P:threonyl-tRNA aminoacylation"/>
    <property type="evidence" value="ECO:0007669"/>
    <property type="project" value="UniProtKB-UniRule"/>
</dbReference>
<feature type="binding site" evidence="14">
    <location>
        <position position="286"/>
    </location>
    <ligand>
        <name>Zn(2+)</name>
        <dbReference type="ChEBI" id="CHEBI:29105"/>
        <note>catalytic</note>
    </ligand>
</feature>
<gene>
    <name evidence="14 16" type="primary">thrS</name>
    <name evidence="16" type="ORF">ENP47_10275</name>
</gene>
<evidence type="ECO:0000259" key="15">
    <source>
        <dbReference type="PROSITE" id="PS50862"/>
    </source>
</evidence>
<dbReference type="GO" id="GO:0005524">
    <property type="term" value="F:ATP binding"/>
    <property type="evidence" value="ECO:0007669"/>
    <property type="project" value="UniProtKB-UniRule"/>
</dbReference>
<dbReference type="Gene3D" id="3.30.980.10">
    <property type="entry name" value="Threonyl-trna Synthetase, Chain A, domain 2"/>
    <property type="match status" value="1"/>
</dbReference>
<evidence type="ECO:0000256" key="4">
    <source>
        <dbReference type="ARBA" id="ARBA00022555"/>
    </source>
</evidence>
<dbReference type="FunFam" id="3.30.980.10:FF:000005">
    <property type="entry name" value="Threonyl-tRNA synthetase, mitochondrial"/>
    <property type="match status" value="1"/>
</dbReference>
<dbReference type="SUPFAM" id="SSF52954">
    <property type="entry name" value="Class II aaRS ABD-related"/>
    <property type="match status" value="1"/>
</dbReference>
<keyword evidence="3 14" id="KW-0963">Cytoplasm</keyword>
<evidence type="ECO:0000256" key="2">
    <source>
        <dbReference type="ARBA" id="ARBA00008226"/>
    </source>
</evidence>
<dbReference type="NCBIfam" id="TIGR00418">
    <property type="entry name" value="thrS"/>
    <property type="match status" value="1"/>
</dbReference>
<dbReference type="Pfam" id="PF00587">
    <property type="entry name" value="tRNA-synt_2b"/>
    <property type="match status" value="1"/>
</dbReference>
<dbReference type="SMART" id="SM00863">
    <property type="entry name" value="tRNA_SAD"/>
    <property type="match status" value="1"/>
</dbReference>
<dbReference type="Gene3D" id="3.40.50.800">
    <property type="entry name" value="Anticodon-binding domain"/>
    <property type="match status" value="1"/>
</dbReference>
<evidence type="ECO:0000256" key="9">
    <source>
        <dbReference type="ARBA" id="ARBA00022840"/>
    </source>
</evidence>
<keyword evidence="5 14" id="KW-0436">Ligase</keyword>
<dbReference type="EC" id="6.1.1.3" evidence="14"/>
<keyword evidence="11 14" id="KW-0648">Protein biosynthesis</keyword>
<feature type="binding site" evidence="14">
    <location>
        <position position="464"/>
    </location>
    <ligand>
        <name>Zn(2+)</name>
        <dbReference type="ChEBI" id="CHEBI:29105"/>
        <note>catalytic</note>
    </ligand>
</feature>
<keyword evidence="6 14" id="KW-0479">Metal-binding</keyword>
<reference evidence="16" key="1">
    <citation type="journal article" date="2020" name="mSystems">
        <title>Genome- and Community-Level Interaction Insights into Carbon Utilization and Element Cycling Functions of Hydrothermarchaeota in Hydrothermal Sediment.</title>
        <authorList>
            <person name="Zhou Z."/>
            <person name="Liu Y."/>
            <person name="Xu W."/>
            <person name="Pan J."/>
            <person name="Luo Z.H."/>
            <person name="Li M."/>
        </authorList>
    </citation>
    <scope>NUCLEOTIDE SEQUENCE [LARGE SCALE GENOMIC DNA]</scope>
    <source>
        <strain evidence="16">SpSt-222</strain>
    </source>
</reference>
<dbReference type="GO" id="GO:0046872">
    <property type="term" value="F:metal ion binding"/>
    <property type="evidence" value="ECO:0007669"/>
    <property type="project" value="UniProtKB-KW"/>
</dbReference>
<keyword evidence="4 14" id="KW-0820">tRNA-binding</keyword>
<accession>A0A7C1XJN5</accession>
<evidence type="ECO:0000256" key="7">
    <source>
        <dbReference type="ARBA" id="ARBA00022741"/>
    </source>
</evidence>
<dbReference type="CDD" id="cd00860">
    <property type="entry name" value="ThrRS_anticodon"/>
    <property type="match status" value="1"/>
</dbReference>
<evidence type="ECO:0000256" key="1">
    <source>
        <dbReference type="ARBA" id="ARBA00004496"/>
    </source>
</evidence>
<feature type="binding site" evidence="14">
    <location>
        <position position="337"/>
    </location>
    <ligand>
        <name>Zn(2+)</name>
        <dbReference type="ChEBI" id="CHEBI:29105"/>
        <note>catalytic</note>
    </ligand>
</feature>
<name>A0A7C1XJN5_THERO</name>
<dbReference type="InterPro" id="IPR033728">
    <property type="entry name" value="ThrRS_core"/>
</dbReference>
<dbReference type="HAMAP" id="MF_00184">
    <property type="entry name" value="Thr_tRNA_synth"/>
    <property type="match status" value="1"/>
</dbReference>
<dbReference type="InterPro" id="IPR012947">
    <property type="entry name" value="tRNA_SAD"/>
</dbReference>
<protein>
    <recommendedName>
        <fullName evidence="14">Threonine--tRNA ligase</fullName>
        <ecNumber evidence="14">6.1.1.3</ecNumber>
    </recommendedName>
    <alternativeName>
        <fullName evidence="14">Threonyl-tRNA synthetase</fullName>
        <shortName evidence="14">ThrRS</shortName>
    </alternativeName>
</protein>
<comment type="caution">
    <text evidence="16">The sequence shown here is derived from an EMBL/GenBank/DDBJ whole genome shotgun (WGS) entry which is preliminary data.</text>
</comment>
<feature type="domain" description="Aminoacyl-transfer RNA synthetases class-II family profile" evidence="15">
    <location>
        <begin position="219"/>
        <end position="487"/>
    </location>
</feature>
<dbReference type="CDD" id="cd00771">
    <property type="entry name" value="ThrRS_core"/>
    <property type="match status" value="1"/>
</dbReference>
<dbReference type="GO" id="GO:0000049">
    <property type="term" value="F:tRNA binding"/>
    <property type="evidence" value="ECO:0007669"/>
    <property type="project" value="UniProtKB-KW"/>
</dbReference>
<dbReference type="InterPro" id="IPR004154">
    <property type="entry name" value="Anticodon-bd"/>
</dbReference>
<dbReference type="InterPro" id="IPR036621">
    <property type="entry name" value="Anticodon-bd_dom_sf"/>
</dbReference>
<keyword evidence="10 14" id="KW-0694">RNA-binding</keyword>
<dbReference type="SUPFAM" id="SSF55186">
    <property type="entry name" value="ThrRS/AlaRS common domain"/>
    <property type="match status" value="1"/>
</dbReference>
<dbReference type="PRINTS" id="PR01047">
    <property type="entry name" value="TRNASYNTHTHR"/>
</dbReference>
<comment type="caution">
    <text evidence="14">Lacks conserved residue(s) required for the propagation of feature annotation.</text>
</comment>